<dbReference type="PRINTS" id="PR00463">
    <property type="entry name" value="EP450I"/>
</dbReference>
<evidence type="ECO:0000313" key="6">
    <source>
        <dbReference type="Proteomes" id="UP001352852"/>
    </source>
</evidence>
<comment type="caution">
    <text evidence="5">The sequence shown here is derived from an EMBL/GenBank/DDBJ whole genome shotgun (WGS) entry which is preliminary data.</text>
</comment>
<evidence type="ECO:0000256" key="1">
    <source>
        <dbReference type="ARBA" id="ARBA00001971"/>
    </source>
</evidence>
<evidence type="ECO:0000256" key="2">
    <source>
        <dbReference type="ARBA" id="ARBA00010617"/>
    </source>
</evidence>
<organism evidence="5 6">
    <name type="scientific">Characodon lateralis</name>
    <dbReference type="NCBI Taxonomy" id="208331"/>
    <lineage>
        <taxon>Eukaryota</taxon>
        <taxon>Metazoa</taxon>
        <taxon>Chordata</taxon>
        <taxon>Craniata</taxon>
        <taxon>Vertebrata</taxon>
        <taxon>Euteleostomi</taxon>
        <taxon>Actinopterygii</taxon>
        <taxon>Neopterygii</taxon>
        <taxon>Teleostei</taxon>
        <taxon>Neoteleostei</taxon>
        <taxon>Acanthomorphata</taxon>
        <taxon>Ovalentaria</taxon>
        <taxon>Atherinomorphae</taxon>
        <taxon>Cyprinodontiformes</taxon>
        <taxon>Goodeidae</taxon>
        <taxon>Characodon</taxon>
    </lineage>
</organism>
<keyword evidence="4" id="KW-0408">Iron</keyword>
<name>A0ABU7F3I5_9TELE</name>
<protein>
    <recommendedName>
        <fullName evidence="7">Cytochrome P450</fullName>
    </recommendedName>
</protein>
<gene>
    <name evidence="5" type="ORF">CHARACLAT_015083</name>
</gene>
<evidence type="ECO:0000313" key="5">
    <source>
        <dbReference type="EMBL" id="MED6293870.1"/>
    </source>
</evidence>
<reference evidence="5 6" key="1">
    <citation type="submission" date="2021-06" db="EMBL/GenBank/DDBJ databases">
        <authorList>
            <person name="Palmer J.M."/>
        </authorList>
    </citation>
    <scope>NUCLEOTIDE SEQUENCE [LARGE SCALE GENOMIC DNA]</scope>
    <source>
        <strain evidence="5 6">CL_MEX2019</strain>
        <tissue evidence="5">Muscle</tissue>
    </source>
</reference>
<dbReference type="PANTHER" id="PTHR24300">
    <property type="entry name" value="CYTOCHROME P450 508A4-RELATED"/>
    <property type="match status" value="1"/>
</dbReference>
<keyword evidence="6" id="KW-1185">Reference proteome</keyword>
<evidence type="ECO:0008006" key="7">
    <source>
        <dbReference type="Google" id="ProtNLM"/>
    </source>
</evidence>
<dbReference type="InterPro" id="IPR001128">
    <property type="entry name" value="Cyt_P450"/>
</dbReference>
<dbReference type="PANTHER" id="PTHR24300:SF327">
    <property type="entry name" value="CYTOCHROME P450 2F2-RELATED"/>
    <property type="match status" value="1"/>
</dbReference>
<dbReference type="Gene3D" id="1.10.630.10">
    <property type="entry name" value="Cytochrome P450"/>
    <property type="match status" value="1"/>
</dbReference>
<comment type="similarity">
    <text evidence="2">Belongs to the cytochrome P450 family.</text>
</comment>
<dbReference type="EMBL" id="JAHUTJ010074929">
    <property type="protein sequence ID" value="MED6293870.1"/>
    <property type="molecule type" value="Genomic_DNA"/>
</dbReference>
<keyword evidence="3" id="KW-0479">Metal-binding</keyword>
<accession>A0ABU7F3I5</accession>
<dbReference type="InterPro" id="IPR050182">
    <property type="entry name" value="Cytochrome_P450_fam2"/>
</dbReference>
<comment type="cofactor">
    <cofactor evidence="1">
        <name>heme</name>
        <dbReference type="ChEBI" id="CHEBI:30413"/>
    </cofactor>
</comment>
<proteinExistence type="inferred from homology"/>
<dbReference type="InterPro" id="IPR002401">
    <property type="entry name" value="Cyt_P450_E_grp-I"/>
</dbReference>
<evidence type="ECO:0000256" key="4">
    <source>
        <dbReference type="ARBA" id="ARBA00023004"/>
    </source>
</evidence>
<dbReference type="Proteomes" id="UP001352852">
    <property type="component" value="Unassembled WGS sequence"/>
</dbReference>
<dbReference type="Pfam" id="PF00067">
    <property type="entry name" value="p450"/>
    <property type="match status" value="1"/>
</dbReference>
<sequence>MNTRKLVFREPRDFVDYYMDELENRDYDSTFSEEQLTRITLDLYVAGTDTTSNTLLTGFLYLMNYPHIQAETWPKLVNQQDNNP</sequence>
<dbReference type="InterPro" id="IPR036396">
    <property type="entry name" value="Cyt_P450_sf"/>
</dbReference>
<dbReference type="SUPFAM" id="SSF48264">
    <property type="entry name" value="Cytochrome P450"/>
    <property type="match status" value="1"/>
</dbReference>
<evidence type="ECO:0000256" key="3">
    <source>
        <dbReference type="ARBA" id="ARBA00022723"/>
    </source>
</evidence>